<sequence length="136" mass="14544">MEKRFISRKGTVVHDGPKRSFRVILDPSSARSVLSLPLGFAFTEDPSTQPNHSGAHQINLDPSGLVPLWPAGCRSLVPYRPSSAEARCPTCLQGWSVRDKAVGKGRDNVPPPGMVGNGQGSDTQLATVEPAPMDLD</sequence>
<organism evidence="2 3">
    <name type="scientific">Trichuris muris</name>
    <name type="common">Mouse whipworm</name>
    <dbReference type="NCBI Taxonomy" id="70415"/>
    <lineage>
        <taxon>Eukaryota</taxon>
        <taxon>Metazoa</taxon>
        <taxon>Ecdysozoa</taxon>
        <taxon>Nematoda</taxon>
        <taxon>Enoplea</taxon>
        <taxon>Dorylaimia</taxon>
        <taxon>Trichinellida</taxon>
        <taxon>Trichuridae</taxon>
        <taxon>Trichuris</taxon>
    </lineage>
</organism>
<dbReference type="WBParaSite" id="TMUE_1000002520.1">
    <property type="protein sequence ID" value="TMUE_1000002520.1"/>
    <property type="gene ID" value="WBGene00298353"/>
</dbReference>
<reference evidence="3" key="1">
    <citation type="submission" date="2019-12" db="UniProtKB">
        <authorList>
            <consortium name="WormBaseParasite"/>
        </authorList>
    </citation>
    <scope>IDENTIFICATION</scope>
</reference>
<name>A0A5S6Q5L7_TRIMR</name>
<dbReference type="Proteomes" id="UP000046395">
    <property type="component" value="Unassembled WGS sequence"/>
</dbReference>
<evidence type="ECO:0000256" key="1">
    <source>
        <dbReference type="SAM" id="MobiDB-lite"/>
    </source>
</evidence>
<keyword evidence="2" id="KW-1185">Reference proteome</keyword>
<feature type="region of interest" description="Disordered" evidence="1">
    <location>
        <begin position="101"/>
        <end position="136"/>
    </location>
</feature>
<evidence type="ECO:0000313" key="2">
    <source>
        <dbReference type="Proteomes" id="UP000046395"/>
    </source>
</evidence>
<protein>
    <submittedName>
        <fullName evidence="3">Uncharacterized protein</fullName>
    </submittedName>
</protein>
<accession>A0A5S6Q5L7</accession>
<proteinExistence type="predicted"/>
<evidence type="ECO:0000313" key="3">
    <source>
        <dbReference type="WBParaSite" id="TMUE_1000002520.1"/>
    </source>
</evidence>
<dbReference type="AlphaFoldDB" id="A0A5S6Q5L7"/>